<sequence>MEKEMQCDEIKKIDDEHIQFRRSLAIEMLKDLEAIKQSEADATQQRVVKREDGERLAKLHSHCRDSVIPLYVRPGRCEWEPPHLNPLYFWGRVVWGGSGARMGSSSSLPPSCSI</sequence>
<dbReference type="EMBL" id="JAGTTL010000015">
    <property type="protein sequence ID" value="KAK6312326.1"/>
    <property type="molecule type" value="Genomic_DNA"/>
</dbReference>
<comment type="caution">
    <text evidence="1">The sequence shown here is derived from an EMBL/GenBank/DDBJ whole genome shotgun (WGS) entry which is preliminary data.</text>
</comment>
<accession>A0AAN8LWR9</accession>
<gene>
    <name evidence="1" type="ORF">J4Q44_G00179900</name>
</gene>
<reference evidence="1 2" key="1">
    <citation type="submission" date="2021-04" db="EMBL/GenBank/DDBJ databases">
        <authorList>
            <person name="De Guttry C."/>
            <person name="Zahm M."/>
            <person name="Klopp C."/>
            <person name="Cabau C."/>
            <person name="Louis A."/>
            <person name="Berthelot C."/>
            <person name="Parey E."/>
            <person name="Roest Crollius H."/>
            <person name="Montfort J."/>
            <person name="Robinson-Rechavi M."/>
            <person name="Bucao C."/>
            <person name="Bouchez O."/>
            <person name="Gislard M."/>
            <person name="Lluch J."/>
            <person name="Milhes M."/>
            <person name="Lampietro C."/>
            <person name="Lopez Roques C."/>
            <person name="Donnadieu C."/>
            <person name="Braasch I."/>
            <person name="Desvignes T."/>
            <person name="Postlethwait J."/>
            <person name="Bobe J."/>
            <person name="Wedekind C."/>
            <person name="Guiguen Y."/>
        </authorList>
    </citation>
    <scope>NUCLEOTIDE SEQUENCE [LARGE SCALE GENOMIC DNA]</scope>
    <source>
        <strain evidence="1">Cs_M1</strain>
        <tissue evidence="1">Blood</tissue>
    </source>
</reference>
<name>A0AAN8LWR9_9TELE</name>
<organism evidence="1 2">
    <name type="scientific">Coregonus suidteri</name>
    <dbReference type="NCBI Taxonomy" id="861788"/>
    <lineage>
        <taxon>Eukaryota</taxon>
        <taxon>Metazoa</taxon>
        <taxon>Chordata</taxon>
        <taxon>Craniata</taxon>
        <taxon>Vertebrata</taxon>
        <taxon>Euteleostomi</taxon>
        <taxon>Actinopterygii</taxon>
        <taxon>Neopterygii</taxon>
        <taxon>Teleostei</taxon>
        <taxon>Protacanthopterygii</taxon>
        <taxon>Salmoniformes</taxon>
        <taxon>Salmonidae</taxon>
        <taxon>Coregoninae</taxon>
        <taxon>Coregonus</taxon>
    </lineage>
</organism>
<protein>
    <submittedName>
        <fullName evidence="1">Uncharacterized protein</fullName>
    </submittedName>
</protein>
<keyword evidence="2" id="KW-1185">Reference proteome</keyword>
<evidence type="ECO:0000313" key="1">
    <source>
        <dbReference type="EMBL" id="KAK6312326.1"/>
    </source>
</evidence>
<proteinExistence type="predicted"/>
<dbReference type="AlphaFoldDB" id="A0AAN8LWR9"/>
<dbReference type="Proteomes" id="UP001356427">
    <property type="component" value="Unassembled WGS sequence"/>
</dbReference>
<evidence type="ECO:0000313" key="2">
    <source>
        <dbReference type="Proteomes" id="UP001356427"/>
    </source>
</evidence>